<feature type="non-terminal residue" evidence="1">
    <location>
        <position position="1"/>
    </location>
</feature>
<sequence length="143" mass="16981">AIVCKEEGLKPLELVKWICTRWVNKFCLVADNTSKVPKLRGNRKYLDYAISEEEWQMLELIHEVLKFHKLKKSIGKGLEKMKKYYRFLDQNNVAFICLALDPNFKLEYVKDSWESEYFEQGMNALHKAVSCFKLTLISMFKYI</sequence>
<organism evidence="1 2">
    <name type="scientific">Scleroderma citrinum Foug A</name>
    <dbReference type="NCBI Taxonomy" id="1036808"/>
    <lineage>
        <taxon>Eukaryota</taxon>
        <taxon>Fungi</taxon>
        <taxon>Dikarya</taxon>
        <taxon>Basidiomycota</taxon>
        <taxon>Agaricomycotina</taxon>
        <taxon>Agaricomycetes</taxon>
        <taxon>Agaricomycetidae</taxon>
        <taxon>Boletales</taxon>
        <taxon>Sclerodermatineae</taxon>
        <taxon>Sclerodermataceae</taxon>
        <taxon>Scleroderma</taxon>
    </lineage>
</organism>
<evidence type="ECO:0000313" key="2">
    <source>
        <dbReference type="Proteomes" id="UP000053989"/>
    </source>
</evidence>
<dbReference type="AlphaFoldDB" id="A0A0C3A175"/>
<evidence type="ECO:0000313" key="1">
    <source>
        <dbReference type="EMBL" id="KIM67413.1"/>
    </source>
</evidence>
<accession>A0A0C3A175</accession>
<dbReference type="HOGENOM" id="CLU_101077_0_0_1"/>
<protein>
    <submittedName>
        <fullName evidence="1">Uncharacterized protein</fullName>
    </submittedName>
</protein>
<reference evidence="1 2" key="1">
    <citation type="submission" date="2014-04" db="EMBL/GenBank/DDBJ databases">
        <authorList>
            <consortium name="DOE Joint Genome Institute"/>
            <person name="Kuo A."/>
            <person name="Kohler A."/>
            <person name="Nagy L.G."/>
            <person name="Floudas D."/>
            <person name="Copeland A."/>
            <person name="Barry K.W."/>
            <person name="Cichocki N."/>
            <person name="Veneault-Fourrey C."/>
            <person name="LaButti K."/>
            <person name="Lindquist E.A."/>
            <person name="Lipzen A."/>
            <person name="Lundell T."/>
            <person name="Morin E."/>
            <person name="Murat C."/>
            <person name="Sun H."/>
            <person name="Tunlid A."/>
            <person name="Henrissat B."/>
            <person name="Grigoriev I.V."/>
            <person name="Hibbett D.S."/>
            <person name="Martin F."/>
            <person name="Nordberg H.P."/>
            <person name="Cantor M.N."/>
            <person name="Hua S.X."/>
        </authorList>
    </citation>
    <scope>NUCLEOTIDE SEQUENCE [LARGE SCALE GENOMIC DNA]</scope>
    <source>
        <strain evidence="1 2">Foug A</strain>
    </source>
</reference>
<name>A0A0C3A175_9AGAM</name>
<dbReference type="OrthoDB" id="3058553at2759"/>
<gene>
    <name evidence="1" type="ORF">SCLCIDRAFT_108270</name>
</gene>
<dbReference type="InParanoid" id="A0A0C3A175"/>
<dbReference type="InterPro" id="IPR012337">
    <property type="entry name" value="RNaseH-like_sf"/>
</dbReference>
<reference evidence="2" key="2">
    <citation type="submission" date="2015-01" db="EMBL/GenBank/DDBJ databases">
        <title>Evolutionary Origins and Diversification of the Mycorrhizal Mutualists.</title>
        <authorList>
            <consortium name="DOE Joint Genome Institute"/>
            <consortium name="Mycorrhizal Genomics Consortium"/>
            <person name="Kohler A."/>
            <person name="Kuo A."/>
            <person name="Nagy L.G."/>
            <person name="Floudas D."/>
            <person name="Copeland A."/>
            <person name="Barry K.W."/>
            <person name="Cichocki N."/>
            <person name="Veneault-Fourrey C."/>
            <person name="LaButti K."/>
            <person name="Lindquist E.A."/>
            <person name="Lipzen A."/>
            <person name="Lundell T."/>
            <person name="Morin E."/>
            <person name="Murat C."/>
            <person name="Riley R."/>
            <person name="Ohm R."/>
            <person name="Sun H."/>
            <person name="Tunlid A."/>
            <person name="Henrissat B."/>
            <person name="Grigoriev I.V."/>
            <person name="Hibbett D.S."/>
            <person name="Martin F."/>
        </authorList>
    </citation>
    <scope>NUCLEOTIDE SEQUENCE [LARGE SCALE GENOMIC DNA]</scope>
    <source>
        <strain evidence="2">Foug A</strain>
    </source>
</reference>
<proteinExistence type="predicted"/>
<dbReference type="EMBL" id="KN822013">
    <property type="protein sequence ID" value="KIM67413.1"/>
    <property type="molecule type" value="Genomic_DNA"/>
</dbReference>
<keyword evidence="2" id="KW-1185">Reference proteome</keyword>
<dbReference type="SUPFAM" id="SSF53098">
    <property type="entry name" value="Ribonuclease H-like"/>
    <property type="match status" value="1"/>
</dbReference>
<dbReference type="Proteomes" id="UP000053989">
    <property type="component" value="Unassembled WGS sequence"/>
</dbReference>